<evidence type="ECO:0000256" key="4">
    <source>
        <dbReference type="ARBA" id="ARBA00022737"/>
    </source>
</evidence>
<organism evidence="13 14">
    <name type="scientific">Lutzomyia longipalpis</name>
    <name type="common">Sand fly</name>
    <dbReference type="NCBI Taxonomy" id="7200"/>
    <lineage>
        <taxon>Eukaryota</taxon>
        <taxon>Metazoa</taxon>
        <taxon>Ecdysozoa</taxon>
        <taxon>Arthropoda</taxon>
        <taxon>Hexapoda</taxon>
        <taxon>Insecta</taxon>
        <taxon>Pterygota</taxon>
        <taxon>Neoptera</taxon>
        <taxon>Endopterygota</taxon>
        <taxon>Diptera</taxon>
        <taxon>Nematocera</taxon>
        <taxon>Psychodoidea</taxon>
        <taxon>Psychodidae</taxon>
        <taxon>Lutzomyia</taxon>
        <taxon>Lutzomyia</taxon>
    </lineage>
</organism>
<dbReference type="EnsemblMetazoa" id="LLOJ008821-RA">
    <property type="protein sequence ID" value="LLOJ008821-PA"/>
    <property type="gene ID" value="LLOJ008821"/>
</dbReference>
<dbReference type="GO" id="GO:0005634">
    <property type="term" value="C:nucleus"/>
    <property type="evidence" value="ECO:0007669"/>
    <property type="project" value="UniProtKB-SubCell"/>
</dbReference>
<reference evidence="13" key="1">
    <citation type="submission" date="2020-05" db="UniProtKB">
        <authorList>
            <consortium name="EnsemblMetazoa"/>
        </authorList>
    </citation>
    <scope>IDENTIFICATION</scope>
    <source>
        <strain evidence="13">Jacobina</strain>
    </source>
</reference>
<evidence type="ECO:0000256" key="5">
    <source>
        <dbReference type="ARBA" id="ARBA00022771"/>
    </source>
</evidence>
<sequence length="84" mass="10015">MTFTEHTPLDHFNSSSDFWMPGFFPCSNGCGRAYHTYATMSRHVRLDCGSERKFQCNQCQKYFKRKYHLKRHYTTHSTKPLKSD</sequence>
<dbReference type="Gene3D" id="3.30.160.60">
    <property type="entry name" value="Classic Zinc Finger"/>
    <property type="match status" value="1"/>
</dbReference>
<keyword evidence="9" id="KW-0804">Transcription</keyword>
<evidence type="ECO:0000256" key="2">
    <source>
        <dbReference type="ARBA" id="ARBA00006991"/>
    </source>
</evidence>
<dbReference type="InterPro" id="IPR036236">
    <property type="entry name" value="Znf_C2H2_sf"/>
</dbReference>
<name>A0A1B0CV36_LUTLO</name>
<dbReference type="Proteomes" id="UP000092461">
    <property type="component" value="Unassembled WGS sequence"/>
</dbReference>
<feature type="domain" description="C2H2-type" evidence="12">
    <location>
        <begin position="54"/>
        <end position="81"/>
    </location>
</feature>
<comment type="similarity">
    <text evidence="2">Belongs to the krueppel C2H2-type zinc-finger protein family.</text>
</comment>
<evidence type="ECO:0000313" key="14">
    <source>
        <dbReference type="Proteomes" id="UP000092461"/>
    </source>
</evidence>
<keyword evidence="5 11" id="KW-0863">Zinc-finger</keyword>
<dbReference type="PROSITE" id="PS00028">
    <property type="entry name" value="ZINC_FINGER_C2H2_1"/>
    <property type="match status" value="1"/>
</dbReference>
<dbReference type="VEuPathDB" id="VectorBase:LLOJ008821"/>
<dbReference type="SUPFAM" id="SSF57667">
    <property type="entry name" value="beta-beta-alpha zinc fingers"/>
    <property type="match status" value="1"/>
</dbReference>
<dbReference type="EMBL" id="AJWK01030058">
    <property type="status" value="NOT_ANNOTATED_CDS"/>
    <property type="molecule type" value="Genomic_DNA"/>
</dbReference>
<keyword evidence="8" id="KW-0238">DNA-binding</keyword>
<keyword evidence="6" id="KW-0862">Zinc</keyword>
<dbReference type="SMART" id="SM00355">
    <property type="entry name" value="ZnF_C2H2"/>
    <property type="match status" value="2"/>
</dbReference>
<protein>
    <recommendedName>
        <fullName evidence="12">C2H2-type domain-containing protein</fullName>
    </recommendedName>
</protein>
<evidence type="ECO:0000313" key="13">
    <source>
        <dbReference type="EnsemblMetazoa" id="LLOJ008821-PA"/>
    </source>
</evidence>
<keyword evidence="10" id="KW-0539">Nucleus</keyword>
<keyword evidence="4" id="KW-0677">Repeat</keyword>
<dbReference type="InterPro" id="IPR013087">
    <property type="entry name" value="Znf_C2H2_type"/>
</dbReference>
<dbReference type="GO" id="GO:0008270">
    <property type="term" value="F:zinc ion binding"/>
    <property type="evidence" value="ECO:0007669"/>
    <property type="project" value="UniProtKB-KW"/>
</dbReference>
<evidence type="ECO:0000256" key="6">
    <source>
        <dbReference type="ARBA" id="ARBA00022833"/>
    </source>
</evidence>
<evidence type="ECO:0000256" key="9">
    <source>
        <dbReference type="ARBA" id="ARBA00023163"/>
    </source>
</evidence>
<keyword evidence="14" id="KW-1185">Reference proteome</keyword>
<comment type="subcellular location">
    <subcellularLocation>
        <location evidence="1">Nucleus</location>
    </subcellularLocation>
</comment>
<dbReference type="PROSITE" id="PS50157">
    <property type="entry name" value="ZINC_FINGER_C2H2_2"/>
    <property type="match status" value="2"/>
</dbReference>
<dbReference type="GO" id="GO:0003677">
    <property type="term" value="F:DNA binding"/>
    <property type="evidence" value="ECO:0007669"/>
    <property type="project" value="UniProtKB-KW"/>
</dbReference>
<dbReference type="Pfam" id="PF00096">
    <property type="entry name" value="zf-C2H2"/>
    <property type="match status" value="1"/>
</dbReference>
<feature type="domain" description="C2H2-type" evidence="12">
    <location>
        <begin position="24"/>
        <end position="52"/>
    </location>
</feature>
<evidence type="ECO:0000256" key="1">
    <source>
        <dbReference type="ARBA" id="ARBA00004123"/>
    </source>
</evidence>
<evidence type="ECO:0000256" key="7">
    <source>
        <dbReference type="ARBA" id="ARBA00023015"/>
    </source>
</evidence>
<evidence type="ECO:0000256" key="3">
    <source>
        <dbReference type="ARBA" id="ARBA00022723"/>
    </source>
</evidence>
<dbReference type="AlphaFoldDB" id="A0A1B0CV36"/>
<evidence type="ECO:0000256" key="11">
    <source>
        <dbReference type="PROSITE-ProRule" id="PRU00042"/>
    </source>
</evidence>
<evidence type="ECO:0000256" key="8">
    <source>
        <dbReference type="ARBA" id="ARBA00023125"/>
    </source>
</evidence>
<accession>A0A1B0CV36</accession>
<keyword evidence="7" id="KW-0805">Transcription regulation</keyword>
<evidence type="ECO:0000259" key="12">
    <source>
        <dbReference type="PROSITE" id="PS50157"/>
    </source>
</evidence>
<proteinExistence type="inferred from homology"/>
<evidence type="ECO:0000256" key="10">
    <source>
        <dbReference type="ARBA" id="ARBA00023242"/>
    </source>
</evidence>
<keyword evidence="3" id="KW-0479">Metal-binding</keyword>
<dbReference type="FunFam" id="3.30.160.60:FF:001156">
    <property type="entry name" value="Zinc finger protein 407"/>
    <property type="match status" value="1"/>
</dbReference>